<protein>
    <recommendedName>
        <fullName evidence="5">2-phosphoxylose phosphatase 1</fullName>
    </recommendedName>
    <alternativeName>
        <fullName evidence="6">Acid phosphatase-like protein 2</fullName>
    </alternativeName>
</protein>
<keyword evidence="3" id="KW-0378">Hydrolase</keyword>
<accession>A0AAV4I4B6</accession>
<evidence type="ECO:0000256" key="1">
    <source>
        <dbReference type="ARBA" id="ARBA00005375"/>
    </source>
</evidence>
<dbReference type="CDD" id="cd07061">
    <property type="entry name" value="HP_HAP_like"/>
    <property type="match status" value="1"/>
</dbReference>
<feature type="region of interest" description="Disordered" evidence="7">
    <location>
        <begin position="439"/>
        <end position="466"/>
    </location>
</feature>
<evidence type="ECO:0000313" key="9">
    <source>
        <dbReference type="Proteomes" id="UP000762676"/>
    </source>
</evidence>
<dbReference type="GO" id="GO:0016791">
    <property type="term" value="F:phosphatase activity"/>
    <property type="evidence" value="ECO:0007669"/>
    <property type="project" value="TreeGrafter"/>
</dbReference>
<dbReference type="GO" id="GO:0006334">
    <property type="term" value="P:nucleosome assembly"/>
    <property type="evidence" value="ECO:0007669"/>
    <property type="project" value="InterPro"/>
</dbReference>
<dbReference type="InterPro" id="IPR002164">
    <property type="entry name" value="NAP_family"/>
</dbReference>
<comment type="caution">
    <text evidence="8">The sequence shown here is derived from an EMBL/GenBank/DDBJ whole genome shotgun (WGS) entry which is preliminary data.</text>
</comment>
<dbReference type="EMBL" id="BMAT01002343">
    <property type="protein sequence ID" value="GFS05072.1"/>
    <property type="molecule type" value="Genomic_DNA"/>
</dbReference>
<dbReference type="InterPro" id="IPR037231">
    <property type="entry name" value="NAP-like_sf"/>
</dbReference>
<dbReference type="InterPro" id="IPR029033">
    <property type="entry name" value="His_PPase_superfam"/>
</dbReference>
<dbReference type="PANTHER" id="PTHR11567:SF110">
    <property type="entry name" value="2-PHOSPHOXYLOSE PHOSPHATASE 1"/>
    <property type="match status" value="1"/>
</dbReference>
<evidence type="ECO:0000256" key="5">
    <source>
        <dbReference type="ARBA" id="ARBA00040357"/>
    </source>
</evidence>
<dbReference type="PANTHER" id="PTHR11567">
    <property type="entry name" value="ACID PHOSPHATASE-RELATED"/>
    <property type="match status" value="1"/>
</dbReference>
<evidence type="ECO:0000256" key="3">
    <source>
        <dbReference type="ARBA" id="ARBA00022801"/>
    </source>
</evidence>
<evidence type="ECO:0000313" key="8">
    <source>
        <dbReference type="EMBL" id="GFS05072.1"/>
    </source>
</evidence>
<evidence type="ECO:0000256" key="4">
    <source>
        <dbReference type="ARBA" id="ARBA00036311"/>
    </source>
</evidence>
<feature type="compositionally biased region" description="Basic and acidic residues" evidence="7">
    <location>
        <begin position="454"/>
        <end position="464"/>
    </location>
</feature>
<dbReference type="PROSITE" id="PS00778">
    <property type="entry name" value="HIS_ACID_PHOSPHAT_2"/>
    <property type="match status" value="1"/>
</dbReference>
<dbReference type="AlphaFoldDB" id="A0AAV4I4B6"/>
<keyword evidence="9" id="KW-1185">Reference proteome</keyword>
<comment type="similarity">
    <text evidence="2">Belongs to the nucleosome assembly protein (NAP) family.</text>
</comment>
<proteinExistence type="inferred from homology"/>
<comment type="catalytic activity">
    <reaction evidence="4">
        <text>3-O-[beta-D-GlcA-(1-&gt;3)-beta-D-Gal-(1-&gt;3)-beta-D-Gal-(1-&gt;4)-beta-D-2-O-P-Xyl]-L-seryl-[protein] + H2O = 3-O-(beta-D-GlcA-(1-&gt;3)-beta-D-Gal-(1-&gt;3)-beta-D-Gal-(1-&gt;4)-beta-D-Xyl)-L-seryl-[protein] + phosphate</text>
        <dbReference type="Rhea" id="RHEA:56512"/>
        <dbReference type="Rhea" id="RHEA-COMP:12573"/>
        <dbReference type="Rhea" id="RHEA-COMP:14559"/>
        <dbReference type="ChEBI" id="CHEBI:15377"/>
        <dbReference type="ChEBI" id="CHEBI:43474"/>
        <dbReference type="ChEBI" id="CHEBI:132093"/>
        <dbReference type="ChEBI" id="CHEBI:140495"/>
    </reaction>
</comment>
<organism evidence="8 9">
    <name type="scientific">Elysia marginata</name>
    <dbReference type="NCBI Taxonomy" id="1093978"/>
    <lineage>
        <taxon>Eukaryota</taxon>
        <taxon>Metazoa</taxon>
        <taxon>Spiralia</taxon>
        <taxon>Lophotrochozoa</taxon>
        <taxon>Mollusca</taxon>
        <taxon>Gastropoda</taxon>
        <taxon>Heterobranchia</taxon>
        <taxon>Euthyneura</taxon>
        <taxon>Panpulmonata</taxon>
        <taxon>Sacoglossa</taxon>
        <taxon>Placobranchoidea</taxon>
        <taxon>Plakobranchidae</taxon>
        <taxon>Elysia</taxon>
    </lineage>
</organism>
<comment type="similarity">
    <text evidence="1">Belongs to the histidine acid phosphatase family.</text>
</comment>
<dbReference type="PROSITE" id="PS00616">
    <property type="entry name" value="HIS_ACID_PHOSPHAT_1"/>
    <property type="match status" value="1"/>
</dbReference>
<reference evidence="8 9" key="1">
    <citation type="journal article" date="2021" name="Elife">
        <title>Chloroplast acquisition without the gene transfer in kleptoplastic sea slugs, Plakobranchus ocellatus.</title>
        <authorList>
            <person name="Maeda T."/>
            <person name="Takahashi S."/>
            <person name="Yoshida T."/>
            <person name="Shimamura S."/>
            <person name="Takaki Y."/>
            <person name="Nagai Y."/>
            <person name="Toyoda A."/>
            <person name="Suzuki Y."/>
            <person name="Arimoto A."/>
            <person name="Ishii H."/>
            <person name="Satoh N."/>
            <person name="Nishiyama T."/>
            <person name="Hasebe M."/>
            <person name="Maruyama T."/>
            <person name="Minagawa J."/>
            <person name="Obokata J."/>
            <person name="Shigenobu S."/>
        </authorList>
    </citation>
    <scope>NUCLEOTIDE SEQUENCE [LARGE SCALE GENOMIC DNA]</scope>
</reference>
<dbReference type="GO" id="GO:0005634">
    <property type="term" value="C:nucleus"/>
    <property type="evidence" value="ECO:0007669"/>
    <property type="project" value="InterPro"/>
</dbReference>
<dbReference type="Gene3D" id="3.40.50.1240">
    <property type="entry name" value="Phosphoglycerate mutase-like"/>
    <property type="match status" value="2"/>
</dbReference>
<dbReference type="Gene3D" id="3.30.1120.90">
    <property type="entry name" value="Nucleosome assembly protein"/>
    <property type="match status" value="1"/>
</dbReference>
<sequence>MAKKGVLALCSGVSVYLYHARYSQGKLLALHKEDAQILSTEYCPPSNRPDGRAKVPQTSAKDGPLVLQLQQVQIIFRHGPRTPLHTTPNLSEAVYDNDLLIRGHQESMFPYIRISYLGEPIQGWSNLETNLWKKPLRGGALSGQLTGYGKEQMYMLGLQLKDIYTKRLDIATYDADEVRVMSSNVRRTVESAQSLLAGMFGKEQLIDYAQCCGPVRIYTPDPCYNILVPNTETCAVLRKSNQSAMVNPDFIPGFKDQRLEVEEHIMKRREKLLEAITEVQSRLDATSAFYESEGPRTRYREINKHRDHYLHDPHMQPLYDERAQAIEKLDRFWANVLTREPALQDIITTGDMRALVYLRNLRVEQFEGTVASGYRIHLYFDENPFFHNTHLCKVVYTNENSPILSRETPIKWKGDMQKLVQEGLFQDEEEDSTLKEKMECEDKTPKCARQFSPKTEEPPQKSEQEVIGEDSFFSWFSTPTSCDSDTVGSAIMGDLWKNPLAVMENDPKVHDPWDKKLNFVYSYDDATSRAVHGWWYPSQLRRYRDMIESNAATTIHYSMTGQNPEARKIITRLSAGPLLTEMIDTARRMMCGEKMPKLCLYATHDSELVALLEAMCLWDHKWPSFCADLRLELYRELDGCDFYVRVLYNGKEQRVRGQTESYMLWGDFCNAMRKLTIRREEMERICRSNILERIAQEILRQCKKEKETEETKAISNTPCGM</sequence>
<dbReference type="InterPro" id="IPR033379">
    <property type="entry name" value="Acid_Pase_AS"/>
</dbReference>
<dbReference type="SUPFAM" id="SSF53254">
    <property type="entry name" value="Phosphoglycerate mutase-like"/>
    <property type="match status" value="1"/>
</dbReference>
<dbReference type="InterPro" id="IPR050645">
    <property type="entry name" value="Histidine_acid_phosphatase"/>
</dbReference>
<evidence type="ECO:0000256" key="7">
    <source>
        <dbReference type="SAM" id="MobiDB-lite"/>
    </source>
</evidence>
<evidence type="ECO:0000256" key="2">
    <source>
        <dbReference type="ARBA" id="ARBA00009947"/>
    </source>
</evidence>
<evidence type="ECO:0000256" key="6">
    <source>
        <dbReference type="ARBA" id="ARBA00041499"/>
    </source>
</evidence>
<name>A0AAV4I4B6_9GAST</name>
<dbReference type="SUPFAM" id="SSF143113">
    <property type="entry name" value="NAP-like"/>
    <property type="match status" value="1"/>
</dbReference>
<dbReference type="Pfam" id="PF00956">
    <property type="entry name" value="NAP"/>
    <property type="match status" value="1"/>
</dbReference>
<dbReference type="InterPro" id="IPR000560">
    <property type="entry name" value="His_Pase_clade-2"/>
</dbReference>
<dbReference type="Proteomes" id="UP000762676">
    <property type="component" value="Unassembled WGS sequence"/>
</dbReference>
<gene>
    <name evidence="8" type="ORF">ElyMa_001190400</name>
</gene>
<dbReference type="Pfam" id="PF00328">
    <property type="entry name" value="His_Phos_2"/>
    <property type="match status" value="2"/>
</dbReference>